<organism evidence="1">
    <name type="scientific">Salmonella enterica</name>
    <name type="common">Salmonella choleraesuis</name>
    <dbReference type="NCBI Taxonomy" id="28901"/>
    <lineage>
        <taxon>Bacteria</taxon>
        <taxon>Pseudomonadati</taxon>
        <taxon>Pseudomonadota</taxon>
        <taxon>Gammaproteobacteria</taxon>
        <taxon>Enterobacterales</taxon>
        <taxon>Enterobacteriaceae</taxon>
        <taxon>Salmonella</taxon>
    </lineage>
</organism>
<gene>
    <name evidence="1" type="ORF">G8W61_003642</name>
</gene>
<dbReference type="EMBL" id="DAAXRP010000013">
    <property type="protein sequence ID" value="HAG2283312.1"/>
    <property type="molecule type" value="Genomic_DNA"/>
</dbReference>
<reference evidence="1" key="1">
    <citation type="journal article" date="2018" name="Genome Biol.">
        <title>SKESA: strategic k-mer extension for scrupulous assemblies.</title>
        <authorList>
            <person name="Souvorov A."/>
            <person name="Agarwala R."/>
            <person name="Lipman D.J."/>
        </authorList>
    </citation>
    <scope>NUCLEOTIDE SEQUENCE</scope>
    <source>
        <strain evidence="1">MA.CK_94/00001630</strain>
    </source>
</reference>
<reference evidence="1" key="2">
    <citation type="submission" date="2020-02" db="EMBL/GenBank/DDBJ databases">
        <authorList>
            <consortium name="NCBI Pathogen Detection Project"/>
        </authorList>
    </citation>
    <scope>NUCLEOTIDE SEQUENCE</scope>
    <source>
        <strain evidence="1">MA.CK_94/00001630</strain>
    </source>
</reference>
<protein>
    <submittedName>
        <fullName evidence="1">Uncharacterized protein</fullName>
    </submittedName>
</protein>
<evidence type="ECO:0000313" key="1">
    <source>
        <dbReference type="EMBL" id="HAG2283312.1"/>
    </source>
</evidence>
<name>A0A759YM66_SALER</name>
<sequence>MKAYFDDNASLCVDAENSAEKAALLLWFGVNADSVHGKATFESVVDANDKGLLLMINGVSIFSEPKTYHGK</sequence>
<comment type="caution">
    <text evidence="1">The sequence shown here is derived from an EMBL/GenBank/DDBJ whole genome shotgun (WGS) entry which is preliminary data.</text>
</comment>
<proteinExistence type="predicted"/>
<dbReference type="AlphaFoldDB" id="A0A759YM66"/>
<accession>A0A759YM66</accession>